<dbReference type="InterPro" id="IPR036390">
    <property type="entry name" value="WH_DNA-bd_sf"/>
</dbReference>
<reference evidence="6" key="1">
    <citation type="submission" date="2016-10" db="EMBL/GenBank/DDBJ databases">
        <authorList>
            <person name="Varghese N."/>
            <person name="Submissions S."/>
        </authorList>
    </citation>
    <scope>NUCLEOTIDE SEQUENCE [LARGE SCALE GENOMIC DNA]</scope>
    <source>
        <strain evidence="6">DUS833</strain>
    </source>
</reference>
<dbReference type="Proteomes" id="UP000199365">
    <property type="component" value="Unassembled WGS sequence"/>
</dbReference>
<dbReference type="Gene3D" id="1.10.10.10">
    <property type="entry name" value="Winged helix-like DNA-binding domain superfamily/Winged helix DNA-binding domain"/>
    <property type="match status" value="1"/>
</dbReference>
<organism evidence="5 6">
    <name type="scientific">Paraburkholderia tuberum</name>
    <dbReference type="NCBI Taxonomy" id="157910"/>
    <lineage>
        <taxon>Bacteria</taxon>
        <taxon>Pseudomonadati</taxon>
        <taxon>Pseudomonadota</taxon>
        <taxon>Betaproteobacteria</taxon>
        <taxon>Burkholderiales</taxon>
        <taxon>Burkholderiaceae</taxon>
        <taxon>Paraburkholderia</taxon>
    </lineage>
</organism>
<sequence>MFNPFTKPGALIRRLQQVAVRLFAEETSCYNMTSIQFGALQVIADRPGIDQISLCQATDIDRTSIMRVLERLKSEDLITKEASTEDRRVSSISITEAGRERIDSLIERAEASQVRLLAPLTSDERQEFMRIMIKLVLAHSTQESPAIRELVDDAHKRIRLETGT</sequence>
<dbReference type="PANTHER" id="PTHR42756">
    <property type="entry name" value="TRANSCRIPTIONAL REGULATOR, MARR"/>
    <property type="match status" value="1"/>
</dbReference>
<keyword evidence="6" id="KW-1185">Reference proteome</keyword>
<evidence type="ECO:0000313" key="6">
    <source>
        <dbReference type="Proteomes" id="UP000199365"/>
    </source>
</evidence>
<gene>
    <name evidence="5" type="ORF">SAMN05445850_7812</name>
</gene>
<evidence type="ECO:0000256" key="1">
    <source>
        <dbReference type="ARBA" id="ARBA00023015"/>
    </source>
</evidence>
<dbReference type="GO" id="GO:0003677">
    <property type="term" value="F:DNA binding"/>
    <property type="evidence" value="ECO:0007669"/>
    <property type="project" value="UniProtKB-KW"/>
</dbReference>
<name>A0A1H1KGX7_9BURK</name>
<dbReference type="SMART" id="SM00347">
    <property type="entry name" value="HTH_MARR"/>
    <property type="match status" value="1"/>
</dbReference>
<protein>
    <submittedName>
        <fullName evidence="5">Transcriptional regulator, MarR family</fullName>
    </submittedName>
</protein>
<dbReference type="InterPro" id="IPR000835">
    <property type="entry name" value="HTH_MarR-typ"/>
</dbReference>
<dbReference type="PROSITE" id="PS50995">
    <property type="entry name" value="HTH_MARR_2"/>
    <property type="match status" value="1"/>
</dbReference>
<proteinExistence type="predicted"/>
<dbReference type="EMBL" id="FNKX01000004">
    <property type="protein sequence ID" value="SDR61534.1"/>
    <property type="molecule type" value="Genomic_DNA"/>
</dbReference>
<dbReference type="PANTHER" id="PTHR42756:SF1">
    <property type="entry name" value="TRANSCRIPTIONAL REPRESSOR OF EMRAB OPERON"/>
    <property type="match status" value="1"/>
</dbReference>
<dbReference type="AlphaFoldDB" id="A0A1H1KGX7"/>
<dbReference type="PRINTS" id="PR00598">
    <property type="entry name" value="HTHMARR"/>
</dbReference>
<keyword evidence="1" id="KW-0805">Transcription regulation</keyword>
<keyword evidence="2" id="KW-0238">DNA-binding</keyword>
<evidence type="ECO:0000313" key="5">
    <source>
        <dbReference type="EMBL" id="SDR61534.1"/>
    </source>
</evidence>
<feature type="domain" description="HTH marR-type" evidence="4">
    <location>
        <begin position="8"/>
        <end position="137"/>
    </location>
</feature>
<evidence type="ECO:0000256" key="3">
    <source>
        <dbReference type="ARBA" id="ARBA00023163"/>
    </source>
</evidence>
<dbReference type="GO" id="GO:0003700">
    <property type="term" value="F:DNA-binding transcription factor activity"/>
    <property type="evidence" value="ECO:0007669"/>
    <property type="project" value="InterPro"/>
</dbReference>
<dbReference type="InterPro" id="IPR036388">
    <property type="entry name" value="WH-like_DNA-bd_sf"/>
</dbReference>
<accession>A0A1H1KGX7</accession>
<dbReference type="STRING" id="157910.SAMN05445850_7812"/>
<evidence type="ECO:0000256" key="2">
    <source>
        <dbReference type="ARBA" id="ARBA00023125"/>
    </source>
</evidence>
<dbReference type="Pfam" id="PF12802">
    <property type="entry name" value="MarR_2"/>
    <property type="match status" value="1"/>
</dbReference>
<evidence type="ECO:0000259" key="4">
    <source>
        <dbReference type="PROSITE" id="PS50995"/>
    </source>
</evidence>
<keyword evidence="3" id="KW-0804">Transcription</keyword>
<dbReference type="SUPFAM" id="SSF46785">
    <property type="entry name" value="Winged helix' DNA-binding domain"/>
    <property type="match status" value="1"/>
</dbReference>